<feature type="transmembrane region" description="Helical" evidence="2">
    <location>
        <begin position="65"/>
        <end position="85"/>
    </location>
</feature>
<dbReference type="EMBL" id="BAAAZX010000051">
    <property type="protein sequence ID" value="GAA4030733.1"/>
    <property type="molecule type" value="Genomic_DNA"/>
</dbReference>
<dbReference type="InterPro" id="IPR050879">
    <property type="entry name" value="Acyltransferase_3"/>
</dbReference>
<dbReference type="Pfam" id="PF01757">
    <property type="entry name" value="Acyl_transf_3"/>
    <property type="match status" value="1"/>
</dbReference>
<evidence type="ECO:0000313" key="5">
    <source>
        <dbReference type="Proteomes" id="UP001500456"/>
    </source>
</evidence>
<evidence type="ECO:0000259" key="3">
    <source>
        <dbReference type="Pfam" id="PF01757"/>
    </source>
</evidence>
<dbReference type="PANTHER" id="PTHR23028">
    <property type="entry name" value="ACETYLTRANSFERASE"/>
    <property type="match status" value="1"/>
</dbReference>
<accession>A0ABP7TSN8</accession>
<feature type="transmembrane region" description="Helical" evidence="2">
    <location>
        <begin position="310"/>
        <end position="332"/>
    </location>
</feature>
<feature type="region of interest" description="Disordered" evidence="1">
    <location>
        <begin position="26"/>
        <end position="46"/>
    </location>
</feature>
<feature type="transmembrane region" description="Helical" evidence="2">
    <location>
        <begin position="375"/>
        <end position="398"/>
    </location>
</feature>
<dbReference type="GO" id="GO:0016746">
    <property type="term" value="F:acyltransferase activity"/>
    <property type="evidence" value="ECO:0007669"/>
    <property type="project" value="UniProtKB-KW"/>
</dbReference>
<feature type="transmembrane region" description="Helical" evidence="2">
    <location>
        <begin position="100"/>
        <end position="120"/>
    </location>
</feature>
<dbReference type="InterPro" id="IPR002656">
    <property type="entry name" value="Acyl_transf_3_dom"/>
</dbReference>
<keyword evidence="5" id="KW-1185">Reference proteome</keyword>
<name>A0ABP7TSN8_9ACTN</name>
<organism evidence="4 5">
    <name type="scientific">Streptomyces plumbiresistens</name>
    <dbReference type="NCBI Taxonomy" id="511811"/>
    <lineage>
        <taxon>Bacteria</taxon>
        <taxon>Bacillati</taxon>
        <taxon>Actinomycetota</taxon>
        <taxon>Actinomycetes</taxon>
        <taxon>Kitasatosporales</taxon>
        <taxon>Streptomycetaceae</taxon>
        <taxon>Streptomyces</taxon>
    </lineage>
</organism>
<dbReference type="PANTHER" id="PTHR23028:SF53">
    <property type="entry name" value="ACYL_TRANSF_3 DOMAIN-CONTAINING PROTEIN"/>
    <property type="match status" value="1"/>
</dbReference>
<keyword evidence="2" id="KW-0812">Transmembrane</keyword>
<evidence type="ECO:0000313" key="4">
    <source>
        <dbReference type="EMBL" id="GAA4030733.1"/>
    </source>
</evidence>
<keyword evidence="2" id="KW-0472">Membrane</keyword>
<gene>
    <name evidence="4" type="ORF">GCM10022232_90800</name>
</gene>
<feature type="transmembrane region" description="Helical" evidence="2">
    <location>
        <begin position="285"/>
        <end position="304"/>
    </location>
</feature>
<proteinExistence type="predicted"/>
<dbReference type="RefSeq" id="WP_345571634.1">
    <property type="nucleotide sequence ID" value="NZ_BAAAZX010000051.1"/>
</dbReference>
<sequence>MATDQTSPAEHIPGAATTTVTTAATAASTGTGASTGASTGTEHIPDTPRAALSATRLPSLTGMRFPAALLVFLFHVSLPAAWLLGDDANDSLVARLAEQAGGLGVTFFFVLSGFVLAWSARDGDPNRSFWRRRYVKIVPNYLIAWALAMALIAAGTAPWRSLSTLFMVQSWIPDYDANFSVNPPGWSLSTEAFFYLCFPLLFAWARRIAPHRLKYWTAAVVAAIVATPFVTTAVIPAGDVYMSNEPSVSGLHLWFAYVFPPTRLLDFLLGILVARAVLLGRWRDIGMVWSGLLLVASYAVAELPGVPYLLAQRAVCVVPCVLLIAAGAIADAEGRFTIFRNRAMTWLGEVSFAFYLLHFVVLAEGRKLVGPDLNSVPAAIAVLVAECAVAVLLAWALYEWVEKPIVRRWSRPRAGTHTSPARSRAT</sequence>
<feature type="transmembrane region" description="Helical" evidence="2">
    <location>
        <begin position="141"/>
        <end position="159"/>
    </location>
</feature>
<evidence type="ECO:0000256" key="1">
    <source>
        <dbReference type="SAM" id="MobiDB-lite"/>
    </source>
</evidence>
<keyword evidence="4" id="KW-0012">Acyltransferase</keyword>
<comment type="caution">
    <text evidence="4">The sequence shown here is derived from an EMBL/GenBank/DDBJ whole genome shotgun (WGS) entry which is preliminary data.</text>
</comment>
<feature type="domain" description="Acyltransferase 3" evidence="3">
    <location>
        <begin position="59"/>
        <end position="395"/>
    </location>
</feature>
<feature type="transmembrane region" description="Helical" evidence="2">
    <location>
        <begin position="344"/>
        <end position="363"/>
    </location>
</feature>
<reference evidence="5" key="1">
    <citation type="journal article" date="2019" name="Int. J. Syst. Evol. Microbiol.">
        <title>The Global Catalogue of Microorganisms (GCM) 10K type strain sequencing project: providing services to taxonomists for standard genome sequencing and annotation.</title>
        <authorList>
            <consortium name="The Broad Institute Genomics Platform"/>
            <consortium name="The Broad Institute Genome Sequencing Center for Infectious Disease"/>
            <person name="Wu L."/>
            <person name="Ma J."/>
        </authorList>
    </citation>
    <scope>NUCLEOTIDE SEQUENCE [LARGE SCALE GENOMIC DNA]</scope>
    <source>
        <strain evidence="5">JCM 16924</strain>
    </source>
</reference>
<protein>
    <submittedName>
        <fullName evidence="4">Acyltransferase</fullName>
    </submittedName>
</protein>
<feature type="transmembrane region" description="Helical" evidence="2">
    <location>
        <begin position="215"/>
        <end position="235"/>
    </location>
</feature>
<dbReference type="Proteomes" id="UP001500456">
    <property type="component" value="Unassembled WGS sequence"/>
</dbReference>
<keyword evidence="2" id="KW-1133">Transmembrane helix</keyword>
<feature type="compositionally biased region" description="Low complexity" evidence="1">
    <location>
        <begin position="26"/>
        <end position="41"/>
    </location>
</feature>
<keyword evidence="4" id="KW-0808">Transferase</keyword>
<evidence type="ECO:0000256" key="2">
    <source>
        <dbReference type="SAM" id="Phobius"/>
    </source>
</evidence>
<feature type="transmembrane region" description="Helical" evidence="2">
    <location>
        <begin position="255"/>
        <end position="278"/>
    </location>
</feature>
<feature type="transmembrane region" description="Helical" evidence="2">
    <location>
        <begin position="185"/>
        <end position="203"/>
    </location>
</feature>